<dbReference type="EMBL" id="ADMC01000022">
    <property type="protein sequence ID" value="EHP47598.1"/>
    <property type="molecule type" value="Genomic_DNA"/>
</dbReference>
<evidence type="ECO:0000256" key="7">
    <source>
        <dbReference type="ARBA" id="ARBA00023160"/>
    </source>
</evidence>
<dbReference type="STRING" id="742817.HMPREF9449_01451"/>
<dbReference type="PANTHER" id="PTHR31727">
    <property type="entry name" value="OLEOYL-ACYL CARRIER PROTEIN THIOESTERASE 1, CHLOROPLASTIC"/>
    <property type="match status" value="1"/>
</dbReference>
<comment type="similarity">
    <text evidence="1">Belongs to the acyl-ACP thioesterase family.</text>
</comment>
<evidence type="ECO:0000313" key="11">
    <source>
        <dbReference type="Proteomes" id="UP000004892"/>
    </source>
</evidence>
<evidence type="ECO:0000256" key="3">
    <source>
        <dbReference type="ARBA" id="ARBA00022801"/>
    </source>
</evidence>
<dbReference type="PATRIC" id="fig|742817.3.peg.1540"/>
<dbReference type="CDD" id="cd00586">
    <property type="entry name" value="4HBT"/>
    <property type="match status" value="1"/>
</dbReference>
<reference evidence="10 11" key="1">
    <citation type="submission" date="2012-01" db="EMBL/GenBank/DDBJ databases">
        <title>The Genome Sequence of Odoribacter laneus YIT 12061.</title>
        <authorList>
            <consortium name="The Broad Institute Genome Sequencing Platform"/>
            <person name="Earl A."/>
            <person name="Ward D."/>
            <person name="Feldgarden M."/>
            <person name="Gevers D."/>
            <person name="Morotomi M."/>
            <person name="Young S.K."/>
            <person name="Zeng Q."/>
            <person name="Gargeya S."/>
            <person name="Fitzgerald M."/>
            <person name="Haas B."/>
            <person name="Abouelleil A."/>
            <person name="Alvarado L."/>
            <person name="Arachchi H.M."/>
            <person name="Berlin A."/>
            <person name="Chapman S.B."/>
            <person name="Gearin G."/>
            <person name="Goldberg J."/>
            <person name="Griggs A."/>
            <person name="Gujja S."/>
            <person name="Hansen M."/>
            <person name="Heiman D."/>
            <person name="Howarth C."/>
            <person name="Larimer J."/>
            <person name="Lui A."/>
            <person name="MacDonald P.J.P."/>
            <person name="McCowen C."/>
            <person name="Montmayeur A."/>
            <person name="Murphy C."/>
            <person name="Neiman D."/>
            <person name="Pearson M."/>
            <person name="Priest M."/>
            <person name="Roberts A."/>
            <person name="Saif S."/>
            <person name="Shea T."/>
            <person name="Sisk P."/>
            <person name="Stolte C."/>
            <person name="Sykes S."/>
            <person name="Wortman J."/>
            <person name="Nusbaum C."/>
            <person name="Birren B."/>
        </authorList>
    </citation>
    <scope>NUCLEOTIDE SEQUENCE [LARGE SCALE GENOMIC DNA]</scope>
    <source>
        <strain evidence="10 11">YIT 12061</strain>
    </source>
</reference>
<dbReference type="eggNOG" id="COG3884">
    <property type="taxonomic scope" value="Bacteria"/>
</dbReference>
<keyword evidence="5" id="KW-0809">Transit peptide</keyword>
<dbReference type="Gene3D" id="3.10.129.10">
    <property type="entry name" value="Hotdog Thioesterase"/>
    <property type="match status" value="1"/>
</dbReference>
<comment type="caution">
    <text evidence="10">The sequence shown here is derived from an EMBL/GenBank/DDBJ whole genome shotgun (WGS) entry which is preliminary data.</text>
</comment>
<evidence type="ECO:0000256" key="4">
    <source>
        <dbReference type="ARBA" id="ARBA00022832"/>
    </source>
</evidence>
<keyword evidence="7" id="KW-0275">Fatty acid biosynthesis</keyword>
<protein>
    <recommendedName>
        <fullName evidence="12">Acyl-ACP thioesterase</fullName>
    </recommendedName>
</protein>
<evidence type="ECO:0000313" key="10">
    <source>
        <dbReference type="EMBL" id="EHP47598.1"/>
    </source>
</evidence>
<dbReference type="SUPFAM" id="SSF54637">
    <property type="entry name" value="Thioesterase/thiol ester dehydrase-isomerase"/>
    <property type="match status" value="2"/>
</dbReference>
<organism evidence="10 11">
    <name type="scientific">Odoribacter laneus YIT 12061</name>
    <dbReference type="NCBI Taxonomy" id="742817"/>
    <lineage>
        <taxon>Bacteria</taxon>
        <taxon>Pseudomonadati</taxon>
        <taxon>Bacteroidota</taxon>
        <taxon>Bacteroidia</taxon>
        <taxon>Bacteroidales</taxon>
        <taxon>Odoribacteraceae</taxon>
        <taxon>Odoribacter</taxon>
    </lineage>
</organism>
<evidence type="ECO:0008006" key="12">
    <source>
        <dbReference type="Google" id="ProtNLM"/>
    </source>
</evidence>
<dbReference type="PANTHER" id="PTHR31727:SF6">
    <property type="entry name" value="OLEOYL-ACYL CARRIER PROTEIN THIOESTERASE 1, CHLOROPLASTIC"/>
    <property type="match status" value="1"/>
</dbReference>
<dbReference type="InterPro" id="IPR029069">
    <property type="entry name" value="HotDog_dom_sf"/>
</dbReference>
<evidence type="ECO:0000256" key="6">
    <source>
        <dbReference type="ARBA" id="ARBA00023098"/>
    </source>
</evidence>
<evidence type="ECO:0000259" key="9">
    <source>
        <dbReference type="Pfam" id="PF20791"/>
    </source>
</evidence>
<dbReference type="GO" id="GO:0000036">
    <property type="term" value="F:acyl carrier activity"/>
    <property type="evidence" value="ECO:0007669"/>
    <property type="project" value="TreeGrafter"/>
</dbReference>
<dbReference type="GeneID" id="98069024"/>
<dbReference type="Pfam" id="PF01643">
    <property type="entry name" value="Acyl-ACP_TE"/>
    <property type="match status" value="1"/>
</dbReference>
<evidence type="ECO:0000256" key="5">
    <source>
        <dbReference type="ARBA" id="ARBA00022946"/>
    </source>
</evidence>
<evidence type="ECO:0000256" key="2">
    <source>
        <dbReference type="ARBA" id="ARBA00022516"/>
    </source>
</evidence>
<dbReference type="Pfam" id="PF20791">
    <property type="entry name" value="Acyl-ACP_TE_C"/>
    <property type="match status" value="1"/>
</dbReference>
<name>H1DGR5_9BACT</name>
<keyword evidence="4" id="KW-0276">Fatty acid metabolism</keyword>
<gene>
    <name evidence="10" type="ORF">HMPREF9449_01451</name>
</gene>
<dbReference type="InterPro" id="IPR002864">
    <property type="entry name" value="Acyl-ACP_thioesterase_NHD"/>
</dbReference>
<dbReference type="InterPro" id="IPR049427">
    <property type="entry name" value="Acyl-ACP_TE_C"/>
</dbReference>
<dbReference type="InterPro" id="IPR045023">
    <property type="entry name" value="FATA/B"/>
</dbReference>
<sequence length="257" mass="30385">MVITKYSEKIKIYNHYTNYKGRLFIKTLCDLFNDVAEGQTKLLGVDVDTLNKSGLTWMLHRLHIQIHKMPQFEEEVILETWPSGIDRLFALRDYRMLRGSGEEIVRATSEWITVDLKKRRPVRQSVRVIEMSTSHQIEKLPIEHLINEKEFGTDFQECRQFTATFDNIDFNGHVTQASYMRWITNSLPFDFLKNHILTEVEVVYEHEIMPDSRINSYYRITSEGERVIVYHRVKDASDERVHCTAETIWSVHTDRKG</sequence>
<keyword evidence="2" id="KW-0444">Lipid biosynthesis</keyword>
<keyword evidence="11" id="KW-1185">Reference proteome</keyword>
<proteinExistence type="inferred from homology"/>
<evidence type="ECO:0000259" key="8">
    <source>
        <dbReference type="Pfam" id="PF01643"/>
    </source>
</evidence>
<evidence type="ECO:0000256" key="1">
    <source>
        <dbReference type="ARBA" id="ARBA00006500"/>
    </source>
</evidence>
<dbReference type="GO" id="GO:0016297">
    <property type="term" value="F:fatty acyl-[ACP] hydrolase activity"/>
    <property type="evidence" value="ECO:0007669"/>
    <property type="project" value="InterPro"/>
</dbReference>
<accession>H1DGR5</accession>
<dbReference type="AlphaFoldDB" id="H1DGR5"/>
<keyword evidence="3" id="KW-0378">Hydrolase</keyword>
<feature type="domain" description="Acyl-ACP thioesterase-like C-terminal" evidence="9">
    <location>
        <begin position="157"/>
        <end position="250"/>
    </location>
</feature>
<feature type="domain" description="Acyl-ACP thioesterase N-terminal hotdog" evidence="8">
    <location>
        <begin position="5"/>
        <end position="123"/>
    </location>
</feature>
<dbReference type="HOGENOM" id="CLU_045466_2_0_10"/>
<keyword evidence="6" id="KW-0443">Lipid metabolism</keyword>
<dbReference type="RefSeq" id="WP_009136599.1">
    <property type="nucleotide sequence ID" value="NZ_JH594596.1"/>
</dbReference>
<dbReference type="Proteomes" id="UP000004892">
    <property type="component" value="Unassembled WGS sequence"/>
</dbReference>